<feature type="domain" description="Methanolan biosynthesis EpsI" evidence="9">
    <location>
        <begin position="269"/>
        <end position="464"/>
    </location>
</feature>
<dbReference type="GO" id="GO:0006508">
    <property type="term" value="P:proteolysis"/>
    <property type="evidence" value="ECO:0007669"/>
    <property type="project" value="UniProtKB-KW"/>
</dbReference>
<dbReference type="InterPro" id="IPR019127">
    <property type="entry name" value="Exosortase"/>
</dbReference>
<dbReference type="InterPro" id="IPR026392">
    <property type="entry name" value="Exo/Archaeosortase_dom"/>
</dbReference>
<dbReference type="GO" id="GO:0005886">
    <property type="term" value="C:plasma membrane"/>
    <property type="evidence" value="ECO:0007669"/>
    <property type="project" value="UniProtKB-SubCell"/>
</dbReference>
<accession>A0A2A4IDQ8</accession>
<reference evidence="10 11" key="1">
    <citation type="submission" date="2017-09" db="EMBL/GenBank/DDBJ databases">
        <title>Sphingomonas adhaesiva DSM 7418, whole genome shotgun sequence.</title>
        <authorList>
            <person name="Feng G."/>
            <person name="Zhu H."/>
        </authorList>
    </citation>
    <scope>NUCLEOTIDE SEQUENCE [LARGE SCALE GENOMIC DNA]</scope>
    <source>
        <strain evidence="10 11">DSM 7418</strain>
    </source>
</reference>
<comment type="subcellular location">
    <subcellularLocation>
        <location evidence="1">Cell membrane</location>
        <topology evidence="1">Multi-pass membrane protein</topology>
    </subcellularLocation>
</comment>
<evidence type="ECO:0000256" key="5">
    <source>
        <dbReference type="ARBA" id="ARBA00022801"/>
    </source>
</evidence>
<evidence type="ECO:0000313" key="10">
    <source>
        <dbReference type="EMBL" id="PCG16258.1"/>
    </source>
</evidence>
<name>A0A2A4IDQ8_9SPHN</name>
<gene>
    <name evidence="10" type="primary">epsI</name>
    <name evidence="10" type="ORF">COA07_03630</name>
</gene>
<dbReference type="Pfam" id="PF09721">
    <property type="entry name" value="Exosortase_EpsH"/>
    <property type="match status" value="1"/>
</dbReference>
<dbReference type="Proteomes" id="UP000218323">
    <property type="component" value="Unassembled WGS sequence"/>
</dbReference>
<protein>
    <submittedName>
        <fullName evidence="10">EpsI family protein</fullName>
    </submittedName>
</protein>
<keyword evidence="11" id="KW-1185">Reference proteome</keyword>
<evidence type="ECO:0000256" key="1">
    <source>
        <dbReference type="ARBA" id="ARBA00004651"/>
    </source>
</evidence>
<feature type="transmembrane region" description="Helical" evidence="8">
    <location>
        <begin position="218"/>
        <end position="239"/>
    </location>
</feature>
<keyword evidence="4 8" id="KW-0812">Transmembrane</keyword>
<dbReference type="InterPro" id="IPR014263">
    <property type="entry name" value="Methanolan_biosynth_EpsI"/>
</dbReference>
<evidence type="ECO:0000256" key="4">
    <source>
        <dbReference type="ARBA" id="ARBA00022692"/>
    </source>
</evidence>
<evidence type="ECO:0000256" key="7">
    <source>
        <dbReference type="ARBA" id="ARBA00023136"/>
    </source>
</evidence>
<keyword evidence="7 8" id="KW-0472">Membrane</keyword>
<sequence>MTRIWWTSTTFGHCLFIAPVVAWLVWTRRSGLAAIAPVGWAPGVAITAGAAFLWLLGDAGEVALVRQVALVAMLAGAMIAVLGPNVARALAFPIAYAFFMVPFGDAFEPVLQDVTVALVMPLLHAVGVPASVDGVLIHAGPYYFEVAEACSGAKFVIAMLAYGALVANTCFRSWRRRAIWMAACVAVPVLANAVRAFGTIVAAQHWGVAAATGADHIVYGWVFFGVVMAALMAGAWRWFDRAPDDLLFDPARLRRPVRLTLAPAFAGVLAVGAAAVAPATSASIAARALAMPHRIALPDLPGWQRVAPETGAAGWAPWHPGADHHLIARYADAEGRAVDWALAAYAGQGEGRKLAAFGTGALRQGDRWIRVADLPAIDGGHAMRIVTQAKGGTVERIVVTWYRVGWTVTGDDRQVKWATMTDRLRGGTQTAVAMHLSAVVRPDAGGVPAAVAAIRALRAAIGPVGPAVDRIVRPAY</sequence>
<feature type="transmembrane region" description="Helical" evidence="8">
    <location>
        <begin position="178"/>
        <end position="198"/>
    </location>
</feature>
<dbReference type="NCBIfam" id="TIGR04178">
    <property type="entry name" value="exo_archaeo"/>
    <property type="match status" value="1"/>
</dbReference>
<dbReference type="EMBL" id="NWVC01000001">
    <property type="protein sequence ID" value="PCG16258.1"/>
    <property type="molecule type" value="Genomic_DNA"/>
</dbReference>
<dbReference type="InterPro" id="IPR017540">
    <property type="entry name" value="Exosortase-1"/>
</dbReference>
<evidence type="ECO:0000256" key="2">
    <source>
        <dbReference type="ARBA" id="ARBA00022475"/>
    </source>
</evidence>
<feature type="transmembrane region" description="Helical" evidence="8">
    <location>
        <begin position="5"/>
        <end position="26"/>
    </location>
</feature>
<keyword evidence="2" id="KW-1003">Cell membrane</keyword>
<dbReference type="NCBIfam" id="TIGR02602">
    <property type="entry name" value="8TM_EpsH"/>
    <property type="match status" value="1"/>
</dbReference>
<comment type="caution">
    <text evidence="10">The sequence shown here is derived from an EMBL/GenBank/DDBJ whole genome shotgun (WGS) entry which is preliminary data.</text>
</comment>
<dbReference type="AlphaFoldDB" id="A0A2A4IDQ8"/>
<proteinExistence type="predicted"/>
<keyword evidence="5" id="KW-0378">Hydrolase</keyword>
<dbReference type="GO" id="GO:0008233">
    <property type="term" value="F:peptidase activity"/>
    <property type="evidence" value="ECO:0007669"/>
    <property type="project" value="UniProtKB-KW"/>
</dbReference>
<dbReference type="Pfam" id="PF11984">
    <property type="entry name" value="DUF3485"/>
    <property type="match status" value="1"/>
</dbReference>
<dbReference type="InterPro" id="IPR013426">
    <property type="entry name" value="EpsH-like"/>
</dbReference>
<organism evidence="10 11">
    <name type="scientific">Sphingomonas adhaesiva</name>
    <dbReference type="NCBI Taxonomy" id="28212"/>
    <lineage>
        <taxon>Bacteria</taxon>
        <taxon>Pseudomonadati</taxon>
        <taxon>Pseudomonadota</taxon>
        <taxon>Alphaproteobacteria</taxon>
        <taxon>Sphingomonadales</taxon>
        <taxon>Sphingomonadaceae</taxon>
        <taxon>Sphingomonas</taxon>
    </lineage>
</organism>
<feature type="transmembrane region" description="Helical" evidence="8">
    <location>
        <begin position="32"/>
        <end position="56"/>
    </location>
</feature>
<feature type="transmembrane region" description="Helical" evidence="8">
    <location>
        <begin position="63"/>
        <end position="83"/>
    </location>
</feature>
<evidence type="ECO:0000256" key="3">
    <source>
        <dbReference type="ARBA" id="ARBA00022670"/>
    </source>
</evidence>
<feature type="transmembrane region" description="Helical" evidence="8">
    <location>
        <begin position="259"/>
        <end position="277"/>
    </location>
</feature>
<evidence type="ECO:0000259" key="9">
    <source>
        <dbReference type="Pfam" id="PF11984"/>
    </source>
</evidence>
<keyword evidence="3" id="KW-0645">Protease</keyword>
<evidence type="ECO:0000256" key="8">
    <source>
        <dbReference type="SAM" id="Phobius"/>
    </source>
</evidence>
<dbReference type="NCBIfam" id="TIGR03109">
    <property type="entry name" value="exosort_XrtA"/>
    <property type="match status" value="1"/>
</dbReference>
<keyword evidence="6 8" id="KW-1133">Transmembrane helix</keyword>
<evidence type="ECO:0000313" key="11">
    <source>
        <dbReference type="Proteomes" id="UP000218323"/>
    </source>
</evidence>
<evidence type="ECO:0000256" key="6">
    <source>
        <dbReference type="ARBA" id="ARBA00022989"/>
    </source>
</evidence>
<dbReference type="NCBIfam" id="TIGR02914">
    <property type="entry name" value="EpsI_fam"/>
    <property type="match status" value="1"/>
</dbReference>